<keyword evidence="5" id="KW-0963">Cytoplasm</keyword>
<evidence type="ECO:0000256" key="7">
    <source>
        <dbReference type="ARBA" id="ARBA00023277"/>
    </source>
</evidence>
<dbReference type="Gene3D" id="3.20.20.70">
    <property type="entry name" value="Aldolase class I"/>
    <property type="match status" value="1"/>
</dbReference>
<evidence type="ECO:0000256" key="5">
    <source>
        <dbReference type="ARBA" id="ARBA00022490"/>
    </source>
</evidence>
<feature type="region of interest" description="Disordered" evidence="9">
    <location>
        <begin position="1"/>
        <end position="34"/>
    </location>
</feature>
<comment type="similarity">
    <text evidence="3">Belongs to the DapA family. NanA subfamily.</text>
</comment>
<comment type="catalytic activity">
    <reaction evidence="8">
        <text>aceneuramate = aldehydo-N-acetyl-D-mannosamine + pyruvate</text>
        <dbReference type="Rhea" id="RHEA:23296"/>
        <dbReference type="ChEBI" id="CHEBI:15361"/>
        <dbReference type="ChEBI" id="CHEBI:17122"/>
        <dbReference type="ChEBI" id="CHEBI:173083"/>
        <dbReference type="EC" id="4.1.3.3"/>
    </reaction>
</comment>
<keyword evidence="6" id="KW-0456">Lyase</keyword>
<organism evidence="10 11">
    <name type="scientific">Pelagomonas calceolata</name>
    <dbReference type="NCBI Taxonomy" id="35677"/>
    <lineage>
        <taxon>Eukaryota</taxon>
        <taxon>Sar</taxon>
        <taxon>Stramenopiles</taxon>
        <taxon>Ochrophyta</taxon>
        <taxon>Pelagophyceae</taxon>
        <taxon>Pelagomonadales</taxon>
        <taxon>Pelagomonadaceae</taxon>
        <taxon>Pelagomonas</taxon>
    </lineage>
</organism>
<dbReference type="OrthoDB" id="191315at2759"/>
<dbReference type="AlphaFoldDB" id="A0A8J2S6N0"/>
<evidence type="ECO:0000256" key="9">
    <source>
        <dbReference type="SAM" id="MobiDB-lite"/>
    </source>
</evidence>
<evidence type="ECO:0000256" key="2">
    <source>
        <dbReference type="ARBA" id="ARBA00004878"/>
    </source>
</evidence>
<evidence type="ECO:0000256" key="1">
    <source>
        <dbReference type="ARBA" id="ARBA00004496"/>
    </source>
</evidence>
<dbReference type="EMBL" id="CAKKNE010000001">
    <property type="protein sequence ID" value="CAH0365623.1"/>
    <property type="molecule type" value="Genomic_DNA"/>
</dbReference>
<dbReference type="SUPFAM" id="SSF51569">
    <property type="entry name" value="Aldolase"/>
    <property type="match status" value="1"/>
</dbReference>
<evidence type="ECO:0000313" key="11">
    <source>
        <dbReference type="Proteomes" id="UP000789595"/>
    </source>
</evidence>
<name>A0A8J2S6N0_9STRA</name>
<dbReference type="EC" id="4.1.3.3" evidence="4"/>
<dbReference type="InterPro" id="IPR002220">
    <property type="entry name" value="DapA-like"/>
</dbReference>
<evidence type="ECO:0000256" key="3">
    <source>
        <dbReference type="ARBA" id="ARBA00006324"/>
    </source>
</evidence>
<gene>
    <name evidence="10" type="ORF">PECAL_1P20710</name>
</gene>
<reference evidence="10" key="1">
    <citation type="submission" date="2021-11" db="EMBL/GenBank/DDBJ databases">
        <authorList>
            <consortium name="Genoscope - CEA"/>
            <person name="William W."/>
        </authorList>
    </citation>
    <scope>NUCLEOTIDE SEQUENCE</scope>
</reference>
<comment type="pathway">
    <text evidence="2">Amino-sugar metabolism; N-acetylneuraminate degradation.</text>
</comment>
<dbReference type="PANTHER" id="PTHR12128">
    <property type="entry name" value="DIHYDRODIPICOLINATE SYNTHASE"/>
    <property type="match status" value="1"/>
</dbReference>
<dbReference type="PANTHER" id="PTHR12128:SF21">
    <property type="entry name" value="N-ACETYLNEURAMINATE LYASE"/>
    <property type="match status" value="1"/>
</dbReference>
<accession>A0A8J2S6N0</accession>
<protein>
    <recommendedName>
        <fullName evidence="4">N-acetylneuraminate lyase</fullName>
        <ecNumber evidence="4">4.1.3.3</ecNumber>
    </recommendedName>
</protein>
<dbReference type="InterPro" id="IPR013785">
    <property type="entry name" value="Aldolase_TIM"/>
</dbReference>
<dbReference type="SMART" id="SM01130">
    <property type="entry name" value="DHDPS"/>
    <property type="match status" value="1"/>
</dbReference>
<sequence length="387" mass="40964">MQSARAVRRAMRSAHRSAHARHPGHLTRRGTRSGAAFSVTTTTDGAGVAAATACAAAAAALLLRDDAADAHCDAQTFAGQWAAVVTEFDASGAASTKNVDRYAAHLRREGCVGVFVCGTSGESMSLSVGERERLAEAWAASGARHGLRVIVHVGCDALLDAERLARHAASVGVDGVSAMAPRFVKCENADALAAYCAAVARAAPATPFFYYHFPLATGVATKPSQLVRAALARIPTFAGMKYSDADMWEYGECCDADAAGRLAFLPGFEAQTLAHLPYHPQDAYGAISLSFSVLAPLHRDVADAFYGQRGAEAHALQATSRGFFRAVTPFGWTQAVKLALVDRGVLDSPLCRAPSRNLSPDERGALRRVFRDLAKREPRYFGGLVGD</sequence>
<dbReference type="GO" id="GO:0005737">
    <property type="term" value="C:cytoplasm"/>
    <property type="evidence" value="ECO:0007669"/>
    <property type="project" value="UniProtKB-SubCell"/>
</dbReference>
<dbReference type="Pfam" id="PF00701">
    <property type="entry name" value="DHDPS"/>
    <property type="match status" value="1"/>
</dbReference>
<dbReference type="GO" id="GO:0008747">
    <property type="term" value="F:N-acetylneuraminate lyase activity"/>
    <property type="evidence" value="ECO:0007669"/>
    <property type="project" value="UniProtKB-EC"/>
</dbReference>
<comment type="subcellular location">
    <subcellularLocation>
        <location evidence="1">Cytoplasm</location>
    </subcellularLocation>
</comment>
<evidence type="ECO:0000313" key="10">
    <source>
        <dbReference type="EMBL" id="CAH0365623.1"/>
    </source>
</evidence>
<dbReference type="Proteomes" id="UP000789595">
    <property type="component" value="Unassembled WGS sequence"/>
</dbReference>
<comment type="caution">
    <text evidence="10">The sequence shown here is derived from an EMBL/GenBank/DDBJ whole genome shotgun (WGS) entry which is preliminary data.</text>
</comment>
<keyword evidence="11" id="KW-1185">Reference proteome</keyword>
<proteinExistence type="inferred from homology"/>
<feature type="compositionally biased region" description="Basic residues" evidence="9">
    <location>
        <begin position="1"/>
        <end position="31"/>
    </location>
</feature>
<evidence type="ECO:0000256" key="8">
    <source>
        <dbReference type="ARBA" id="ARBA00044906"/>
    </source>
</evidence>
<evidence type="ECO:0000256" key="6">
    <source>
        <dbReference type="ARBA" id="ARBA00023239"/>
    </source>
</evidence>
<evidence type="ECO:0000256" key="4">
    <source>
        <dbReference type="ARBA" id="ARBA00012911"/>
    </source>
</evidence>
<keyword evidence="7" id="KW-0119">Carbohydrate metabolism</keyword>
<dbReference type="PRINTS" id="PR00146">
    <property type="entry name" value="DHPICSNTHASE"/>
</dbReference>